<name>X1SFA4_9ZZZZ</name>
<dbReference type="EMBL" id="BARW01014243">
    <property type="protein sequence ID" value="GAI74085.1"/>
    <property type="molecule type" value="Genomic_DNA"/>
</dbReference>
<sequence>MLSPEETTSITFDVSYDTGVTSTERWVSIQPILITIIVVAG</sequence>
<organism evidence="1">
    <name type="scientific">marine sediment metagenome</name>
    <dbReference type="NCBI Taxonomy" id="412755"/>
    <lineage>
        <taxon>unclassified sequences</taxon>
        <taxon>metagenomes</taxon>
        <taxon>ecological metagenomes</taxon>
    </lineage>
</organism>
<proteinExistence type="predicted"/>
<dbReference type="AlphaFoldDB" id="X1SFA4"/>
<accession>X1SFA4</accession>
<protein>
    <submittedName>
        <fullName evidence="1">Uncharacterized protein</fullName>
    </submittedName>
</protein>
<feature type="non-terminal residue" evidence="1">
    <location>
        <position position="41"/>
    </location>
</feature>
<comment type="caution">
    <text evidence="1">The sequence shown here is derived from an EMBL/GenBank/DDBJ whole genome shotgun (WGS) entry which is preliminary data.</text>
</comment>
<evidence type="ECO:0000313" key="1">
    <source>
        <dbReference type="EMBL" id="GAI74085.1"/>
    </source>
</evidence>
<gene>
    <name evidence="1" type="ORF">S12H4_25412</name>
</gene>
<reference evidence="1" key="1">
    <citation type="journal article" date="2014" name="Front. Microbiol.">
        <title>High frequency of phylogenetically diverse reductive dehalogenase-homologous genes in deep subseafloor sedimentary metagenomes.</title>
        <authorList>
            <person name="Kawai M."/>
            <person name="Futagami T."/>
            <person name="Toyoda A."/>
            <person name="Takaki Y."/>
            <person name="Nishi S."/>
            <person name="Hori S."/>
            <person name="Arai W."/>
            <person name="Tsubouchi T."/>
            <person name="Morono Y."/>
            <person name="Uchiyama I."/>
            <person name="Ito T."/>
            <person name="Fujiyama A."/>
            <person name="Inagaki F."/>
            <person name="Takami H."/>
        </authorList>
    </citation>
    <scope>NUCLEOTIDE SEQUENCE</scope>
    <source>
        <strain evidence="1">Expedition CK06-06</strain>
    </source>
</reference>